<comment type="similarity">
    <text evidence="2">Belongs to the CRISPR-associated endoribonuclease Cas2 protein family.</text>
</comment>
<keyword evidence="4" id="KW-0479">Metal-binding</keyword>
<gene>
    <name evidence="9" type="primary">cas2</name>
    <name evidence="9" type="ORF">J0895_23625</name>
</gene>
<dbReference type="InterPro" id="IPR019199">
    <property type="entry name" value="Virulence_VapD/CRISPR_Cas2"/>
</dbReference>
<evidence type="ECO:0000256" key="8">
    <source>
        <dbReference type="ARBA" id="ARBA00023118"/>
    </source>
</evidence>
<evidence type="ECO:0000256" key="2">
    <source>
        <dbReference type="ARBA" id="ARBA00009959"/>
    </source>
</evidence>
<dbReference type="EMBL" id="JAFLQW010000620">
    <property type="protein sequence ID" value="MBO0352016.1"/>
    <property type="molecule type" value="Genomic_DNA"/>
</dbReference>
<dbReference type="NCBIfam" id="TIGR01573">
    <property type="entry name" value="cas2"/>
    <property type="match status" value="1"/>
</dbReference>
<keyword evidence="3" id="KW-0540">Nuclease</keyword>
<dbReference type="SUPFAM" id="SSF143430">
    <property type="entry name" value="TTP0101/SSO1404-like"/>
    <property type="match status" value="1"/>
</dbReference>
<dbReference type="PANTHER" id="PTHR34405">
    <property type="entry name" value="CRISPR-ASSOCIATED ENDORIBONUCLEASE CAS2"/>
    <property type="match status" value="1"/>
</dbReference>
<evidence type="ECO:0000313" key="9">
    <source>
        <dbReference type="EMBL" id="MBO0352016.1"/>
    </source>
</evidence>
<evidence type="ECO:0000256" key="7">
    <source>
        <dbReference type="ARBA" id="ARBA00022842"/>
    </source>
</evidence>
<comment type="caution">
    <text evidence="9">The sequence shown here is derived from an EMBL/GenBank/DDBJ whole genome shotgun (WGS) entry which is preliminary data.</text>
</comment>
<keyword evidence="8" id="KW-0051">Antiviral defense</keyword>
<evidence type="ECO:0000256" key="6">
    <source>
        <dbReference type="ARBA" id="ARBA00022801"/>
    </source>
</evidence>
<dbReference type="RefSeq" id="WP_207090439.1">
    <property type="nucleotide sequence ID" value="NZ_JAFLQW010000620.1"/>
</dbReference>
<dbReference type="Gene3D" id="3.30.70.240">
    <property type="match status" value="1"/>
</dbReference>
<keyword evidence="5 9" id="KW-0255">Endonuclease</keyword>
<keyword evidence="10" id="KW-1185">Reference proteome</keyword>
<proteinExistence type="inferred from homology"/>
<dbReference type="Proteomes" id="UP000664844">
    <property type="component" value="Unassembled WGS sequence"/>
</dbReference>
<comment type="cofactor">
    <cofactor evidence="1">
        <name>Mg(2+)</name>
        <dbReference type="ChEBI" id="CHEBI:18420"/>
    </cofactor>
</comment>
<evidence type="ECO:0000256" key="3">
    <source>
        <dbReference type="ARBA" id="ARBA00022722"/>
    </source>
</evidence>
<dbReference type="GO" id="GO:0004519">
    <property type="term" value="F:endonuclease activity"/>
    <property type="evidence" value="ECO:0007669"/>
    <property type="project" value="UniProtKB-KW"/>
</dbReference>
<dbReference type="CDD" id="cd09725">
    <property type="entry name" value="Cas2_I_II_III"/>
    <property type="match status" value="1"/>
</dbReference>
<accession>A0ABS3FZG0</accession>
<keyword evidence="7" id="KW-0460">Magnesium</keyword>
<evidence type="ECO:0000256" key="5">
    <source>
        <dbReference type="ARBA" id="ARBA00022759"/>
    </source>
</evidence>
<evidence type="ECO:0000256" key="1">
    <source>
        <dbReference type="ARBA" id="ARBA00001946"/>
    </source>
</evidence>
<evidence type="ECO:0000256" key="4">
    <source>
        <dbReference type="ARBA" id="ARBA00022723"/>
    </source>
</evidence>
<keyword evidence="6" id="KW-0378">Hydrolase</keyword>
<organism evidence="9 10">
    <name type="scientific">Phormidium pseudopriestleyi FRX01</name>
    <dbReference type="NCBI Taxonomy" id="1759528"/>
    <lineage>
        <taxon>Bacteria</taxon>
        <taxon>Bacillati</taxon>
        <taxon>Cyanobacteriota</taxon>
        <taxon>Cyanophyceae</taxon>
        <taxon>Oscillatoriophycideae</taxon>
        <taxon>Oscillatoriales</taxon>
        <taxon>Oscillatoriaceae</taxon>
        <taxon>Phormidium</taxon>
    </lineage>
</organism>
<dbReference type="InterPro" id="IPR021127">
    <property type="entry name" value="CRISPR_associated_Cas2"/>
</dbReference>
<sequence>MEGYGRRVQKSVFECFLSLEEMQKLHQKVQRLVKPTEDNIRLYWISETALSKTLTIGSELPQPPPVSTLSNRSPSGVESFGPNYPQVNLLGVFCCTLPLGMLCFQQGRTPFQDKQRICKVL</sequence>
<name>A0ABS3FZG0_9CYAN</name>
<protein>
    <submittedName>
        <fullName evidence="9">CRISPR-associated endonuclease Cas2</fullName>
    </submittedName>
</protein>
<dbReference type="PANTHER" id="PTHR34405:SF3">
    <property type="entry name" value="CRISPR-ASSOCIATED ENDORIBONUCLEASE CAS2 3"/>
    <property type="match status" value="1"/>
</dbReference>
<reference evidence="9 10" key="1">
    <citation type="submission" date="2021-03" db="EMBL/GenBank/DDBJ databases">
        <title>Metabolic Capacity of the Antarctic Cyanobacterium Phormidium pseudopriestleyi that Sustains Oxygenic Photosynthesis in the Presence of Hydrogen Sulfide.</title>
        <authorList>
            <person name="Lumian J.E."/>
            <person name="Jungblut A.D."/>
            <person name="Dillon M.L."/>
            <person name="Hawes I."/>
            <person name="Doran P.T."/>
            <person name="Mackey T.J."/>
            <person name="Dick G.J."/>
            <person name="Grettenberger C.L."/>
            <person name="Sumner D.Y."/>
        </authorList>
    </citation>
    <scope>NUCLEOTIDE SEQUENCE [LARGE SCALE GENOMIC DNA]</scope>
    <source>
        <strain evidence="9 10">FRX01</strain>
    </source>
</reference>
<evidence type="ECO:0000313" key="10">
    <source>
        <dbReference type="Proteomes" id="UP000664844"/>
    </source>
</evidence>
<dbReference type="Pfam" id="PF09827">
    <property type="entry name" value="CRISPR_Cas2"/>
    <property type="match status" value="1"/>
</dbReference>